<keyword evidence="2" id="KW-1185">Reference proteome</keyword>
<name>A0A8R7V9A5_TRIUA</name>
<dbReference type="AlphaFoldDB" id="A0A8R7V9A5"/>
<proteinExistence type="predicted"/>
<reference evidence="2" key="1">
    <citation type="journal article" date="2013" name="Nature">
        <title>Draft genome of the wheat A-genome progenitor Triticum urartu.</title>
        <authorList>
            <person name="Ling H.Q."/>
            <person name="Zhao S."/>
            <person name="Liu D."/>
            <person name="Wang J."/>
            <person name="Sun H."/>
            <person name="Zhang C."/>
            <person name="Fan H."/>
            <person name="Li D."/>
            <person name="Dong L."/>
            <person name="Tao Y."/>
            <person name="Gao C."/>
            <person name="Wu H."/>
            <person name="Li Y."/>
            <person name="Cui Y."/>
            <person name="Guo X."/>
            <person name="Zheng S."/>
            <person name="Wang B."/>
            <person name="Yu K."/>
            <person name="Liang Q."/>
            <person name="Yang W."/>
            <person name="Lou X."/>
            <person name="Chen J."/>
            <person name="Feng M."/>
            <person name="Jian J."/>
            <person name="Zhang X."/>
            <person name="Luo G."/>
            <person name="Jiang Y."/>
            <person name="Liu J."/>
            <person name="Wang Z."/>
            <person name="Sha Y."/>
            <person name="Zhang B."/>
            <person name="Wu H."/>
            <person name="Tang D."/>
            <person name="Shen Q."/>
            <person name="Xue P."/>
            <person name="Zou S."/>
            <person name="Wang X."/>
            <person name="Liu X."/>
            <person name="Wang F."/>
            <person name="Yang Y."/>
            <person name="An X."/>
            <person name="Dong Z."/>
            <person name="Zhang K."/>
            <person name="Zhang X."/>
            <person name="Luo M.C."/>
            <person name="Dvorak J."/>
            <person name="Tong Y."/>
            <person name="Wang J."/>
            <person name="Yang H."/>
            <person name="Li Z."/>
            <person name="Wang D."/>
            <person name="Zhang A."/>
            <person name="Wang J."/>
        </authorList>
    </citation>
    <scope>NUCLEOTIDE SEQUENCE</scope>
    <source>
        <strain evidence="2">cv. G1812</strain>
    </source>
</reference>
<reference evidence="1" key="2">
    <citation type="submission" date="2022-06" db="UniProtKB">
        <authorList>
            <consortium name="EnsemblPlants"/>
        </authorList>
    </citation>
    <scope>IDENTIFICATION</scope>
</reference>
<dbReference type="EnsemblPlants" id="TuG1812S0000594800.01.T01">
    <property type="protein sequence ID" value="TuG1812S0000594800.01.T01.s_cds44441"/>
    <property type="gene ID" value="TuG1812S0000594800.01"/>
</dbReference>
<accession>A0A8R7V9A5</accession>
<dbReference type="Proteomes" id="UP000015106">
    <property type="component" value="Unassembled WGS sequence"/>
</dbReference>
<protein>
    <submittedName>
        <fullName evidence="1">Uncharacterized protein</fullName>
    </submittedName>
</protein>
<dbReference type="Gramene" id="TuG1812S0000594800.01.T01">
    <property type="protein sequence ID" value="TuG1812S0000594800.01.T01.s_cds44441"/>
    <property type="gene ID" value="TuG1812S0000594800.01"/>
</dbReference>
<evidence type="ECO:0000313" key="1">
    <source>
        <dbReference type="EnsemblPlants" id="TuG1812S0000594800.01.T01.s_cds44441"/>
    </source>
</evidence>
<organism evidence="1 2">
    <name type="scientific">Triticum urartu</name>
    <name type="common">Red wild einkorn</name>
    <name type="synonym">Crithodium urartu</name>
    <dbReference type="NCBI Taxonomy" id="4572"/>
    <lineage>
        <taxon>Eukaryota</taxon>
        <taxon>Viridiplantae</taxon>
        <taxon>Streptophyta</taxon>
        <taxon>Embryophyta</taxon>
        <taxon>Tracheophyta</taxon>
        <taxon>Spermatophyta</taxon>
        <taxon>Magnoliopsida</taxon>
        <taxon>Liliopsida</taxon>
        <taxon>Poales</taxon>
        <taxon>Poaceae</taxon>
        <taxon>BOP clade</taxon>
        <taxon>Pooideae</taxon>
        <taxon>Triticodae</taxon>
        <taxon>Triticeae</taxon>
        <taxon>Triticinae</taxon>
        <taxon>Triticum</taxon>
    </lineage>
</organism>
<evidence type="ECO:0000313" key="2">
    <source>
        <dbReference type="Proteomes" id="UP000015106"/>
    </source>
</evidence>
<sequence>MCPEREPRAGTTSKRHWNLLPGIVCWVENRQRPLVLPLDAEELLTKNSMSRDHYTAIPKLTPGMAICIIHVNVTGVTNCEARTATHDVHLAFKATPKATPSRPAKAPDQRPFILFWVINFDT</sequence>